<feature type="compositionally biased region" description="Acidic residues" evidence="5">
    <location>
        <begin position="411"/>
        <end position="422"/>
    </location>
</feature>
<evidence type="ECO:0000256" key="1">
    <source>
        <dbReference type="ARBA" id="ARBA00004604"/>
    </source>
</evidence>
<dbReference type="PANTHER" id="PTHR14150">
    <property type="entry name" value="U3 SMALL NUCLEOLAR RNA-ASSOCIATED PROTEIN 14"/>
    <property type="match status" value="1"/>
</dbReference>
<dbReference type="Pfam" id="PF04615">
    <property type="entry name" value="Utp14"/>
    <property type="match status" value="1"/>
</dbReference>
<feature type="coiled-coil region" evidence="4">
    <location>
        <begin position="455"/>
        <end position="482"/>
    </location>
</feature>
<evidence type="ECO:0000256" key="4">
    <source>
        <dbReference type="SAM" id="Coils"/>
    </source>
</evidence>
<sequence length="865" mass="97939">MGRRSKNKAKKGGNNAHSSKNNQRQPKIVEDNDIVDSDDDEEIPEDEAFNSEDERLFGHFFQDKDDDGEQRKKKNTLDSSEDVDVTSDEEDDDDDDEDNSDEDDDEDDDGQYMLDLLNKLDASNDRDQKQSLSKMGIIPESDYSNSISKNGLTLDNLMASIQDTQGFRDLQKTFAKQQTATTAPLSNVVANRMERKLVYESRSKDISRWVKVVQENRKAETLDFKPKERAQLTREVLVDKFEPKTDFEKEIEQALEDAGQQDEEAVLKAEEEALQDDLGANRLTMEEYKKRRGQLAQIRALMFYHEQKRHHMKKIKSKKYRRIRKKQRERLKESALEAAMKQDEDLAQELKEKEEVARIQERMTLAHKNTSKWAKRILKRGKNVDVDTRRALSAQLKRGDDLRRKMMGEQSSDDESSASDDEDLVKAARNVLQDTEESQDPTHGKTGLFKLSFMQKGIQKQREQAKEEARKLLEELQANEMDDYDNFMKSDEGDGEAKTAPRIASAKEMEKVLPKGELVAKSLEFGNSNTLATSGGIDIDLGGEHDSDEESDNCKRKAPELNEIEEFVSTMDANKRSSSHASSKDQEAEASQSSKKKRKASPSSPSPMNKSLEQIDEDVNPWIQHAGGNDSPEPNQNVEISRSAKRAKQKGLVDIAGAVGILDAAQNAKQSHDSASKPEEGHVDTTGEKMLTSLTQEELVRRAFIGQSEKEIDEEFEKEKEAMSAENDPTRKKKEDKTSDDVAGWGSWAGKGALPPKPRKLPKKLQAPKRKLEDKPKRLDHAKPGVIINQKRMKKTANNFMLGDVPHPYATRLEYEQAMLGGIGKEWNVSSSFKSLTRPEILTRSGRIIQPISKKAKQPRPAAKF</sequence>
<name>A0A9K3PRF5_9STRA</name>
<feature type="compositionally biased region" description="Basic and acidic residues" evidence="5">
    <location>
        <begin position="770"/>
        <end position="783"/>
    </location>
</feature>
<dbReference type="GO" id="GO:0006364">
    <property type="term" value="P:rRNA processing"/>
    <property type="evidence" value="ECO:0007669"/>
    <property type="project" value="InterPro"/>
</dbReference>
<keyword evidence="4" id="KW-0175">Coiled coil</keyword>
<feature type="region of interest" description="Disordered" evidence="5">
    <location>
        <begin position="483"/>
        <end position="508"/>
    </location>
</feature>
<evidence type="ECO:0000313" key="6">
    <source>
        <dbReference type="EMBL" id="KAG7356636.1"/>
    </source>
</evidence>
<feature type="region of interest" description="Disordered" evidence="5">
    <location>
        <begin position="397"/>
        <end position="422"/>
    </location>
</feature>
<comment type="caution">
    <text evidence="6">The sequence shown here is derived from an EMBL/GenBank/DDBJ whole genome shotgun (WGS) entry which is preliminary data.</text>
</comment>
<dbReference type="InterPro" id="IPR006709">
    <property type="entry name" value="SSU_processome_Utp14"/>
</dbReference>
<proteinExistence type="predicted"/>
<feature type="compositionally biased region" description="Basic and acidic residues" evidence="5">
    <location>
        <begin position="670"/>
        <end position="687"/>
    </location>
</feature>
<feature type="compositionally biased region" description="Basic and acidic residues" evidence="5">
    <location>
        <begin position="397"/>
        <end position="407"/>
    </location>
</feature>
<feature type="compositionally biased region" description="Basic and acidic residues" evidence="5">
    <location>
        <begin position="717"/>
        <end position="740"/>
    </location>
</feature>
<feature type="compositionally biased region" description="Acidic residues" evidence="5">
    <location>
        <begin position="79"/>
        <end position="110"/>
    </location>
</feature>
<evidence type="ECO:0000256" key="3">
    <source>
        <dbReference type="ARBA" id="ARBA00023242"/>
    </source>
</evidence>
<reference evidence="6" key="2">
    <citation type="submission" date="2021-04" db="EMBL/GenBank/DDBJ databases">
        <authorList>
            <person name="Podell S."/>
        </authorList>
    </citation>
    <scope>NUCLEOTIDE SEQUENCE</scope>
    <source>
        <strain evidence="6">Hildebrandi</strain>
    </source>
</reference>
<feature type="coiled-coil region" evidence="4">
    <location>
        <begin position="333"/>
        <end position="360"/>
    </location>
</feature>
<gene>
    <name evidence="6" type="ORF">IV203_001322</name>
</gene>
<dbReference type="GO" id="GO:0032040">
    <property type="term" value="C:small-subunit processome"/>
    <property type="evidence" value="ECO:0007669"/>
    <property type="project" value="InterPro"/>
</dbReference>
<dbReference type="OrthoDB" id="277439at2759"/>
<feature type="compositionally biased region" description="Basic and acidic residues" evidence="5">
    <location>
        <begin position="52"/>
        <end position="63"/>
    </location>
</feature>
<feature type="compositionally biased region" description="Acidic residues" evidence="5">
    <location>
        <begin position="31"/>
        <end position="51"/>
    </location>
</feature>
<feature type="region of interest" description="Disordered" evidence="5">
    <location>
        <begin position="706"/>
        <end position="791"/>
    </location>
</feature>
<feature type="compositionally biased region" description="Basic residues" evidence="5">
    <location>
        <begin position="757"/>
        <end position="769"/>
    </location>
</feature>
<feature type="region of interest" description="Disordered" evidence="5">
    <location>
        <begin position="524"/>
        <end position="650"/>
    </location>
</feature>
<accession>A0A9K3PRF5</accession>
<evidence type="ECO:0000256" key="5">
    <source>
        <dbReference type="SAM" id="MobiDB-lite"/>
    </source>
</evidence>
<comment type="subcellular location">
    <subcellularLocation>
        <location evidence="1">Nucleus</location>
        <location evidence="1">Nucleolus</location>
    </subcellularLocation>
</comment>
<protein>
    <submittedName>
        <fullName evidence="6">UTP14 domain containing protein</fullName>
    </submittedName>
</protein>
<dbReference type="AlphaFoldDB" id="A0A9K3PRF5"/>
<keyword evidence="2" id="KW-0597">Phosphoprotein</keyword>
<keyword evidence="3" id="KW-0539">Nucleus</keyword>
<feature type="region of interest" description="Disordered" evidence="5">
    <location>
        <begin position="666"/>
        <end position="688"/>
    </location>
</feature>
<keyword evidence="7" id="KW-1185">Reference proteome</keyword>
<feature type="compositionally biased region" description="Basic residues" evidence="5">
    <location>
        <begin position="1"/>
        <end position="11"/>
    </location>
</feature>
<dbReference type="PANTHER" id="PTHR14150:SF12">
    <property type="entry name" value="U3 SMALL NUCLEOLAR RNA-ASSOCIATED PROTEIN 14 HOMOLOG A"/>
    <property type="match status" value="1"/>
</dbReference>
<evidence type="ECO:0000313" key="7">
    <source>
        <dbReference type="Proteomes" id="UP000693970"/>
    </source>
</evidence>
<reference evidence="6" key="1">
    <citation type="journal article" date="2021" name="Sci. Rep.">
        <title>Diploid genomic architecture of Nitzschia inconspicua, an elite biomass production diatom.</title>
        <authorList>
            <person name="Oliver A."/>
            <person name="Podell S."/>
            <person name="Pinowska A."/>
            <person name="Traller J.C."/>
            <person name="Smith S.R."/>
            <person name="McClure R."/>
            <person name="Beliaev A."/>
            <person name="Bohutskyi P."/>
            <person name="Hill E.A."/>
            <person name="Rabines A."/>
            <person name="Zheng H."/>
            <person name="Allen L.Z."/>
            <person name="Kuo A."/>
            <person name="Grigoriev I.V."/>
            <person name="Allen A.E."/>
            <person name="Hazlebeck D."/>
            <person name="Allen E.E."/>
        </authorList>
    </citation>
    <scope>NUCLEOTIDE SEQUENCE</scope>
    <source>
        <strain evidence="6">Hildebrandi</strain>
    </source>
</reference>
<feature type="compositionally biased region" description="Basic and acidic residues" evidence="5">
    <location>
        <begin position="486"/>
        <end position="508"/>
    </location>
</feature>
<organism evidence="6 7">
    <name type="scientific">Nitzschia inconspicua</name>
    <dbReference type="NCBI Taxonomy" id="303405"/>
    <lineage>
        <taxon>Eukaryota</taxon>
        <taxon>Sar</taxon>
        <taxon>Stramenopiles</taxon>
        <taxon>Ochrophyta</taxon>
        <taxon>Bacillariophyta</taxon>
        <taxon>Bacillariophyceae</taxon>
        <taxon>Bacillariophycidae</taxon>
        <taxon>Bacillariales</taxon>
        <taxon>Bacillariaceae</taxon>
        <taxon>Nitzschia</taxon>
    </lineage>
</organism>
<evidence type="ECO:0000256" key="2">
    <source>
        <dbReference type="ARBA" id="ARBA00022553"/>
    </source>
</evidence>
<feature type="region of interest" description="Disordered" evidence="5">
    <location>
        <begin position="1"/>
        <end position="137"/>
    </location>
</feature>
<dbReference type="EMBL" id="JAGRRH010000015">
    <property type="protein sequence ID" value="KAG7356636.1"/>
    <property type="molecule type" value="Genomic_DNA"/>
</dbReference>
<dbReference type="Proteomes" id="UP000693970">
    <property type="component" value="Unassembled WGS sequence"/>
</dbReference>